<dbReference type="EMBL" id="CP089275">
    <property type="protein sequence ID" value="USP75174.1"/>
    <property type="molecule type" value="Genomic_DNA"/>
</dbReference>
<evidence type="ECO:0000313" key="2">
    <source>
        <dbReference type="Proteomes" id="UP001056012"/>
    </source>
</evidence>
<dbReference type="OrthoDB" id="5314997at2759"/>
<dbReference type="VEuPathDB" id="FungiDB:yc1106_02448"/>
<reference evidence="1" key="1">
    <citation type="submission" date="2021-12" db="EMBL/GenBank/DDBJ databases">
        <title>Curvularia clavata genome.</title>
        <authorList>
            <person name="Cao Y."/>
        </authorList>
    </citation>
    <scope>NUCLEOTIDE SEQUENCE</scope>
    <source>
        <strain evidence="1">Yc1106</strain>
    </source>
</reference>
<dbReference type="PANTHER" id="PTHR42085:SF2">
    <property type="entry name" value="F-BOX DOMAIN-CONTAINING PROTEIN"/>
    <property type="match status" value="1"/>
</dbReference>
<evidence type="ECO:0000313" key="1">
    <source>
        <dbReference type="EMBL" id="USP75174.1"/>
    </source>
</evidence>
<dbReference type="Proteomes" id="UP001056012">
    <property type="component" value="Chromosome 2"/>
</dbReference>
<protein>
    <submittedName>
        <fullName evidence="1">Uncharacterized protein</fullName>
    </submittedName>
</protein>
<sequence length="478" mass="55584">MSEPRQYFDFLKLPRELRDEIYEYALCSFTQHCGRYDIEDCAAVSSRAMFERRRFTGNLNLLLANKQIHGEGYECMLTNNLFVLIQCPHYMLETLIYGHIPHIPILDYRTHTGSEQDSMNDYPWYVMRLKIEEKFGYSGSAMPSRQYPDIVMLLEDCMELFKRFGVHLHEDFLPDPKGKSNSNCRPLKVEVELNSRKQGGDRKTSFMDLRSSYPAIDQRKLLELVKGGFRDCDYFEIKNCDDSALAAEIIEAVSKGLSMSLDTFRSHLESHARHAEASFKSGDITECANLCAAGIELVQRVRSNGSLMPKLRDEGLRDCVDVSKANYELHHLLAQCIFAYLPTLMDGSAEAGKEGRISNIAQYLRGLFQWYDSRAYGFLPRYRLSGDDQAAACYMRAKVHRLGLEYCGSSFDPEFIEHIQKALRLEPENVDYKQEQEKAIIWHQDNARYLDWLRETDCREFRTMPRWREEIDHSKYLL</sequence>
<proteinExistence type="predicted"/>
<keyword evidence="2" id="KW-1185">Reference proteome</keyword>
<dbReference type="AlphaFoldDB" id="A0A9Q9DQY2"/>
<organism evidence="1 2">
    <name type="scientific">Curvularia clavata</name>
    <dbReference type="NCBI Taxonomy" id="95742"/>
    <lineage>
        <taxon>Eukaryota</taxon>
        <taxon>Fungi</taxon>
        <taxon>Dikarya</taxon>
        <taxon>Ascomycota</taxon>
        <taxon>Pezizomycotina</taxon>
        <taxon>Dothideomycetes</taxon>
        <taxon>Pleosporomycetidae</taxon>
        <taxon>Pleosporales</taxon>
        <taxon>Pleosporineae</taxon>
        <taxon>Pleosporaceae</taxon>
        <taxon>Curvularia</taxon>
    </lineage>
</organism>
<dbReference type="InterPro" id="IPR038883">
    <property type="entry name" value="AN11006-like"/>
</dbReference>
<dbReference type="PANTHER" id="PTHR42085">
    <property type="entry name" value="F-BOX DOMAIN-CONTAINING PROTEIN"/>
    <property type="match status" value="1"/>
</dbReference>
<gene>
    <name evidence="1" type="ORF">yc1106_02448</name>
</gene>
<accession>A0A9Q9DQY2</accession>
<name>A0A9Q9DQY2_CURCL</name>